<protein>
    <recommendedName>
        <fullName evidence="4">DUF2721 domain-containing protein</fullName>
    </recommendedName>
</protein>
<sequence length="165" mass="17743">MLHPVEVLAALITPGVLISATALLLLSTANRLGRVNDRTQTLIAELDAETPTSNPADNQNLKDELILKQLASLLTRLLLLRSAVTGMYVAIALLVVTSITAGLHVIIPQIVSMIPISLAMLGAMAFLYSIVLLIREAAIAVHTTLEEIAYAEGLVESRKSLRQQK</sequence>
<keyword evidence="1" id="KW-0812">Transmembrane</keyword>
<accession>A0A517Y8V5</accession>
<proteinExistence type="predicted"/>
<gene>
    <name evidence="2" type="ORF">ETAA8_17370</name>
</gene>
<keyword evidence="1" id="KW-1133">Transmembrane helix</keyword>
<dbReference type="RefSeq" id="WP_202921679.1">
    <property type="nucleotide sequence ID" value="NZ_CP036274.1"/>
</dbReference>
<dbReference type="KEGG" id="aagg:ETAA8_17370"/>
<dbReference type="AlphaFoldDB" id="A0A517Y8V5"/>
<evidence type="ECO:0008006" key="4">
    <source>
        <dbReference type="Google" id="ProtNLM"/>
    </source>
</evidence>
<keyword evidence="3" id="KW-1185">Reference proteome</keyword>
<dbReference type="Pfam" id="PF11026">
    <property type="entry name" value="DUF2721"/>
    <property type="match status" value="1"/>
</dbReference>
<evidence type="ECO:0000313" key="3">
    <source>
        <dbReference type="Proteomes" id="UP000315017"/>
    </source>
</evidence>
<feature type="transmembrane region" description="Helical" evidence="1">
    <location>
        <begin position="113"/>
        <end position="134"/>
    </location>
</feature>
<dbReference type="InterPro" id="IPR021279">
    <property type="entry name" value="DUF2721"/>
</dbReference>
<name>A0A517Y8V5_9BACT</name>
<feature type="transmembrane region" description="Helical" evidence="1">
    <location>
        <begin position="78"/>
        <end position="107"/>
    </location>
</feature>
<reference evidence="2 3" key="1">
    <citation type="submission" date="2019-02" db="EMBL/GenBank/DDBJ databases">
        <title>Deep-cultivation of Planctomycetes and their phenomic and genomic characterization uncovers novel biology.</title>
        <authorList>
            <person name="Wiegand S."/>
            <person name="Jogler M."/>
            <person name="Boedeker C."/>
            <person name="Pinto D."/>
            <person name="Vollmers J."/>
            <person name="Rivas-Marin E."/>
            <person name="Kohn T."/>
            <person name="Peeters S.H."/>
            <person name="Heuer A."/>
            <person name="Rast P."/>
            <person name="Oberbeckmann S."/>
            <person name="Bunk B."/>
            <person name="Jeske O."/>
            <person name="Meyerdierks A."/>
            <person name="Storesund J.E."/>
            <person name="Kallscheuer N."/>
            <person name="Luecker S."/>
            <person name="Lage O.M."/>
            <person name="Pohl T."/>
            <person name="Merkel B.J."/>
            <person name="Hornburger P."/>
            <person name="Mueller R.-W."/>
            <person name="Bruemmer F."/>
            <person name="Labrenz M."/>
            <person name="Spormann A.M."/>
            <person name="Op den Camp H."/>
            <person name="Overmann J."/>
            <person name="Amann R."/>
            <person name="Jetten M.S.M."/>
            <person name="Mascher T."/>
            <person name="Medema M.H."/>
            <person name="Devos D.P."/>
            <person name="Kaster A.-K."/>
            <person name="Ovreas L."/>
            <person name="Rohde M."/>
            <person name="Galperin M.Y."/>
            <person name="Jogler C."/>
        </authorList>
    </citation>
    <scope>NUCLEOTIDE SEQUENCE [LARGE SCALE GENOMIC DNA]</scope>
    <source>
        <strain evidence="2 3">ETA_A8</strain>
    </source>
</reference>
<keyword evidence="1" id="KW-0472">Membrane</keyword>
<evidence type="ECO:0000256" key="1">
    <source>
        <dbReference type="SAM" id="Phobius"/>
    </source>
</evidence>
<dbReference type="Proteomes" id="UP000315017">
    <property type="component" value="Chromosome"/>
</dbReference>
<organism evidence="2 3">
    <name type="scientific">Anatilimnocola aggregata</name>
    <dbReference type="NCBI Taxonomy" id="2528021"/>
    <lineage>
        <taxon>Bacteria</taxon>
        <taxon>Pseudomonadati</taxon>
        <taxon>Planctomycetota</taxon>
        <taxon>Planctomycetia</taxon>
        <taxon>Pirellulales</taxon>
        <taxon>Pirellulaceae</taxon>
        <taxon>Anatilimnocola</taxon>
    </lineage>
</organism>
<evidence type="ECO:0000313" key="2">
    <source>
        <dbReference type="EMBL" id="QDU26656.1"/>
    </source>
</evidence>
<dbReference type="EMBL" id="CP036274">
    <property type="protein sequence ID" value="QDU26656.1"/>
    <property type="molecule type" value="Genomic_DNA"/>
</dbReference>
<feature type="transmembrane region" description="Helical" evidence="1">
    <location>
        <begin position="6"/>
        <end position="26"/>
    </location>
</feature>